<comment type="caution">
    <text evidence="2">The sequence shown here is derived from an EMBL/GenBank/DDBJ whole genome shotgun (WGS) entry which is preliminary data.</text>
</comment>
<dbReference type="RefSeq" id="WP_243363136.1">
    <property type="nucleotide sequence ID" value="NZ_JALGBH010000002.1"/>
</dbReference>
<dbReference type="InterPro" id="IPR029045">
    <property type="entry name" value="ClpP/crotonase-like_dom_sf"/>
</dbReference>
<evidence type="ECO:0000259" key="1">
    <source>
        <dbReference type="Pfam" id="PF03572"/>
    </source>
</evidence>
<proteinExistence type="predicted"/>
<sequence length="465" mass="53349">MKTIKINFVLILLVLLSFSTKSQQLRVLTPIQMTNDVDTLVRFLEETHLNPYYKYSKENFVKDVALIKKGLTKHLTVIDFYLKIEPLLAKLQDGHTDLPVPKELYNLQDPYELPYVFILSTKAPYIICKMSKANLPSLIPINSEIISINNMPAKRIVEDIVNLNTGETPDFRAEFGARNLSFYLENLYKTNGNYKVKYKFGSQIKLIEIEGIKQKKLSEIVNKIDLKTSKGNNEKSNFDFEVVNNVAIINFRKFDWNGFRKFADSAFSVIKNNKINNLIINLIDNGGGESEVGDEFLQYLLSKPFKQYNKVVIKNSQLYKARLKKNIGTKKPDKEELEFLNQKNGTVDTFYVDSNKIKENSFRYNGNVYLLVNSQTYSSAADFAQCFKYYKRGLIIGEETGGLIKSFGDIVTTHLPNSNLRFTISSTLYYNVGVDEEDFCGVIPDFYSTSDKALKKAFEIIENQK</sequence>
<dbReference type="PANTHER" id="PTHR32060:SF22">
    <property type="entry name" value="CARBOXYL-TERMINAL-PROCESSING PEPTIDASE 3, CHLOROPLASTIC"/>
    <property type="match status" value="1"/>
</dbReference>
<reference evidence="2" key="1">
    <citation type="submission" date="2022-03" db="EMBL/GenBank/DDBJ databases">
        <authorList>
            <person name="Woo C.Y."/>
        </authorList>
    </citation>
    <scope>NUCLEOTIDE SEQUENCE</scope>
    <source>
        <strain evidence="2">CYS-01</strain>
    </source>
</reference>
<gene>
    <name evidence="2" type="ORF">MMF97_13955</name>
</gene>
<name>A0ABS9ZZT1_9SPHI</name>
<dbReference type="SUPFAM" id="SSF52096">
    <property type="entry name" value="ClpP/crotonase"/>
    <property type="match status" value="1"/>
</dbReference>
<dbReference type="Gene3D" id="3.90.226.10">
    <property type="entry name" value="2-enoyl-CoA Hydratase, Chain A, domain 1"/>
    <property type="match status" value="1"/>
</dbReference>
<keyword evidence="3" id="KW-1185">Reference proteome</keyword>
<evidence type="ECO:0000313" key="3">
    <source>
        <dbReference type="Proteomes" id="UP001165460"/>
    </source>
</evidence>
<dbReference type="EMBL" id="JALGBH010000002">
    <property type="protein sequence ID" value="MCJ0743819.1"/>
    <property type="molecule type" value="Genomic_DNA"/>
</dbReference>
<evidence type="ECO:0000313" key="2">
    <source>
        <dbReference type="EMBL" id="MCJ0743819.1"/>
    </source>
</evidence>
<protein>
    <submittedName>
        <fullName evidence="2">S41 family peptidase</fullName>
    </submittedName>
</protein>
<dbReference type="PANTHER" id="PTHR32060">
    <property type="entry name" value="TAIL-SPECIFIC PROTEASE"/>
    <property type="match status" value="1"/>
</dbReference>
<dbReference type="InterPro" id="IPR005151">
    <property type="entry name" value="Tail-specific_protease"/>
</dbReference>
<organism evidence="2 3">
    <name type="scientific">Pedobacter montanisoli</name>
    <dbReference type="NCBI Taxonomy" id="2923277"/>
    <lineage>
        <taxon>Bacteria</taxon>
        <taxon>Pseudomonadati</taxon>
        <taxon>Bacteroidota</taxon>
        <taxon>Sphingobacteriia</taxon>
        <taxon>Sphingobacteriales</taxon>
        <taxon>Sphingobacteriaceae</taxon>
        <taxon>Pedobacter</taxon>
    </lineage>
</organism>
<dbReference type="Proteomes" id="UP001165460">
    <property type="component" value="Unassembled WGS sequence"/>
</dbReference>
<feature type="domain" description="Tail specific protease" evidence="1">
    <location>
        <begin position="246"/>
        <end position="446"/>
    </location>
</feature>
<accession>A0ABS9ZZT1</accession>
<dbReference type="Pfam" id="PF03572">
    <property type="entry name" value="Peptidase_S41"/>
    <property type="match status" value="1"/>
</dbReference>